<dbReference type="AlphaFoldDB" id="A0A0E9PW38"/>
<evidence type="ECO:0000313" key="1">
    <source>
        <dbReference type="EMBL" id="JAH08290.1"/>
    </source>
</evidence>
<dbReference type="EMBL" id="GBXM01100287">
    <property type="protein sequence ID" value="JAH08290.1"/>
    <property type="molecule type" value="Transcribed_RNA"/>
</dbReference>
<organism evidence="1">
    <name type="scientific">Anguilla anguilla</name>
    <name type="common">European freshwater eel</name>
    <name type="synonym">Muraena anguilla</name>
    <dbReference type="NCBI Taxonomy" id="7936"/>
    <lineage>
        <taxon>Eukaryota</taxon>
        <taxon>Metazoa</taxon>
        <taxon>Chordata</taxon>
        <taxon>Craniata</taxon>
        <taxon>Vertebrata</taxon>
        <taxon>Euteleostomi</taxon>
        <taxon>Actinopterygii</taxon>
        <taxon>Neopterygii</taxon>
        <taxon>Teleostei</taxon>
        <taxon>Anguilliformes</taxon>
        <taxon>Anguillidae</taxon>
        <taxon>Anguilla</taxon>
    </lineage>
</organism>
<protein>
    <submittedName>
        <fullName evidence="1">Uncharacterized protein</fullName>
    </submittedName>
</protein>
<accession>A0A0E9PW38</accession>
<sequence>MQYFRPIDLEKLFGSVLNTFWY</sequence>
<name>A0A0E9PW38_ANGAN</name>
<proteinExistence type="predicted"/>
<reference evidence="1" key="2">
    <citation type="journal article" date="2015" name="Fish Shellfish Immunol.">
        <title>Early steps in the European eel (Anguilla anguilla)-Vibrio vulnificus interaction in the gills: Role of the RtxA13 toxin.</title>
        <authorList>
            <person name="Callol A."/>
            <person name="Pajuelo D."/>
            <person name="Ebbesson L."/>
            <person name="Teles M."/>
            <person name="MacKenzie S."/>
            <person name="Amaro C."/>
        </authorList>
    </citation>
    <scope>NUCLEOTIDE SEQUENCE</scope>
</reference>
<reference evidence="1" key="1">
    <citation type="submission" date="2014-11" db="EMBL/GenBank/DDBJ databases">
        <authorList>
            <person name="Amaro Gonzalez C."/>
        </authorList>
    </citation>
    <scope>NUCLEOTIDE SEQUENCE</scope>
</reference>